<dbReference type="InterPro" id="IPR036388">
    <property type="entry name" value="WH-like_DNA-bd_sf"/>
</dbReference>
<gene>
    <name evidence="8" type="ORF">MCHLO_08983</name>
</gene>
<feature type="compositionally biased region" description="Low complexity" evidence="6">
    <location>
        <begin position="199"/>
        <end position="215"/>
    </location>
</feature>
<dbReference type="Gene3D" id="1.10.10.10">
    <property type="entry name" value="Winged helix-like DNA-binding domain superfamily/Winged helix DNA-binding domain"/>
    <property type="match status" value="1"/>
</dbReference>
<dbReference type="InterPro" id="IPR000232">
    <property type="entry name" value="HSF_DNA-bd"/>
</dbReference>
<dbReference type="Proteomes" id="UP000815677">
    <property type="component" value="Unassembled WGS sequence"/>
</dbReference>
<evidence type="ECO:0000313" key="8">
    <source>
        <dbReference type="EMBL" id="GAT51880.1"/>
    </source>
</evidence>
<name>A0ABQ0LLD2_MYCCL</name>
<organism evidence="8 9">
    <name type="scientific">Mycena chlorophos</name>
    <name type="common">Agaric fungus</name>
    <name type="synonym">Agaricus chlorophos</name>
    <dbReference type="NCBI Taxonomy" id="658473"/>
    <lineage>
        <taxon>Eukaryota</taxon>
        <taxon>Fungi</taxon>
        <taxon>Dikarya</taxon>
        <taxon>Basidiomycota</taxon>
        <taxon>Agaricomycotina</taxon>
        <taxon>Agaricomycetes</taxon>
        <taxon>Agaricomycetidae</taxon>
        <taxon>Agaricales</taxon>
        <taxon>Marasmiineae</taxon>
        <taxon>Mycenaceae</taxon>
        <taxon>Mycena</taxon>
    </lineage>
</organism>
<dbReference type="Pfam" id="PF00447">
    <property type="entry name" value="HSF_DNA-bind"/>
    <property type="match status" value="1"/>
</dbReference>
<feature type="domain" description="HSF-type DNA-binding" evidence="7">
    <location>
        <begin position="22"/>
        <end position="139"/>
    </location>
</feature>
<evidence type="ECO:0000256" key="2">
    <source>
        <dbReference type="ARBA" id="ARBA00006403"/>
    </source>
</evidence>
<evidence type="ECO:0000256" key="6">
    <source>
        <dbReference type="SAM" id="MobiDB-lite"/>
    </source>
</evidence>
<reference evidence="8" key="1">
    <citation type="submission" date="2014-09" db="EMBL/GenBank/DDBJ databases">
        <title>Genome sequence of the luminous mushroom Mycena chlorophos for searching fungal bioluminescence genes.</title>
        <authorList>
            <person name="Tanaka Y."/>
            <person name="Kasuga D."/>
            <person name="Oba Y."/>
            <person name="Hase S."/>
            <person name="Sato K."/>
            <person name="Oba Y."/>
            <person name="Sakakibara Y."/>
        </authorList>
    </citation>
    <scope>NUCLEOTIDE SEQUENCE</scope>
</reference>
<dbReference type="SUPFAM" id="SSF46785">
    <property type="entry name" value="Winged helix' DNA-binding domain"/>
    <property type="match status" value="2"/>
</dbReference>
<sequence>MPGPGRTKTHPARGPQCRRPSGVKGFMASLYNALNSDDPAVQNIIQWSTDGDSFTISDVRRLEDELLSHENRRREGKPIIFWLNNFNSLRSRLNAYGFSVLQLSGGENASFICTHSRITQAWSKEDFEGYRVRDEVKLESKVDLSIPEPGLLPATGLDTILSLVEDSPKAFQHAASDSKSTDHVPSPSLFPFATGIASSTSSSASSDSDSASSSECDSDSDMDSDGDYKPGPYVPRTAASRRLTRADAVAPSPVITQTFLEQLFDISNNPANKDIIQWNTRGTRICLFDQNQLPHLWREHFGTFLGFYSKLDASGEHGFKMKPMRWKGPNWGSNSSIFLAYEHPILKRGVIAELTALTPGAGTAGALV</sequence>
<dbReference type="SMART" id="SM00415">
    <property type="entry name" value="HSF"/>
    <property type="match status" value="1"/>
</dbReference>
<proteinExistence type="inferred from homology"/>
<evidence type="ECO:0000256" key="3">
    <source>
        <dbReference type="ARBA" id="ARBA00023125"/>
    </source>
</evidence>
<evidence type="ECO:0000256" key="5">
    <source>
        <dbReference type="RuleBase" id="RU004020"/>
    </source>
</evidence>
<keyword evidence="9" id="KW-1185">Reference proteome</keyword>
<feature type="region of interest" description="Disordered" evidence="6">
    <location>
        <begin position="199"/>
        <end position="239"/>
    </location>
</feature>
<keyword evidence="8" id="KW-0346">Stress response</keyword>
<comment type="subcellular location">
    <subcellularLocation>
        <location evidence="1">Nucleus</location>
    </subcellularLocation>
</comment>
<protein>
    <submittedName>
        <fullName evidence="8">Heat shock transcriptional factor putative</fullName>
    </submittedName>
</protein>
<dbReference type="EMBL" id="DF847446">
    <property type="protein sequence ID" value="GAT51880.1"/>
    <property type="molecule type" value="Genomic_DNA"/>
</dbReference>
<dbReference type="PANTHER" id="PTHR10015">
    <property type="entry name" value="HEAT SHOCK TRANSCRIPTION FACTOR"/>
    <property type="match status" value="1"/>
</dbReference>
<evidence type="ECO:0000256" key="4">
    <source>
        <dbReference type="ARBA" id="ARBA00023242"/>
    </source>
</evidence>
<dbReference type="InterPro" id="IPR036390">
    <property type="entry name" value="WH_DNA-bd_sf"/>
</dbReference>
<evidence type="ECO:0000313" key="9">
    <source>
        <dbReference type="Proteomes" id="UP000815677"/>
    </source>
</evidence>
<accession>A0ABQ0LLD2</accession>
<feature type="compositionally biased region" description="Acidic residues" evidence="6">
    <location>
        <begin position="216"/>
        <end position="225"/>
    </location>
</feature>
<comment type="similarity">
    <text evidence="2 5">Belongs to the HSF family.</text>
</comment>
<keyword evidence="4" id="KW-0539">Nucleus</keyword>
<evidence type="ECO:0000256" key="1">
    <source>
        <dbReference type="ARBA" id="ARBA00004123"/>
    </source>
</evidence>
<evidence type="ECO:0000259" key="7">
    <source>
        <dbReference type="SMART" id="SM00415"/>
    </source>
</evidence>
<dbReference type="PANTHER" id="PTHR10015:SF427">
    <property type="entry name" value="HEAT SHOCK FACTOR PROTEIN"/>
    <property type="match status" value="1"/>
</dbReference>
<keyword evidence="3" id="KW-0238">DNA-binding</keyword>